<feature type="compositionally biased region" description="Pro residues" evidence="1">
    <location>
        <begin position="131"/>
        <end position="147"/>
    </location>
</feature>
<dbReference type="AlphaFoldDB" id="A0AAD7V9P5"/>
<evidence type="ECO:0000256" key="1">
    <source>
        <dbReference type="SAM" id="MobiDB-lite"/>
    </source>
</evidence>
<feature type="compositionally biased region" description="Low complexity" evidence="1">
    <location>
        <begin position="205"/>
        <end position="220"/>
    </location>
</feature>
<feature type="region of interest" description="Disordered" evidence="1">
    <location>
        <begin position="20"/>
        <end position="293"/>
    </location>
</feature>
<protein>
    <submittedName>
        <fullName evidence="2">Uncharacterized protein</fullName>
    </submittedName>
</protein>
<accession>A0AAD7V9P5</accession>
<feature type="compositionally biased region" description="Low complexity" evidence="1">
    <location>
        <begin position="172"/>
        <end position="189"/>
    </location>
</feature>
<feature type="compositionally biased region" description="Polar residues" evidence="1">
    <location>
        <begin position="22"/>
        <end position="31"/>
    </location>
</feature>
<dbReference type="Proteomes" id="UP001234581">
    <property type="component" value="Unassembled WGS sequence"/>
</dbReference>
<proteinExistence type="predicted"/>
<feature type="compositionally biased region" description="Polar residues" evidence="1">
    <location>
        <begin position="114"/>
        <end position="126"/>
    </location>
</feature>
<gene>
    <name evidence="2" type="ORF">O0I10_002761</name>
</gene>
<reference evidence="2 3" key="1">
    <citation type="submission" date="2023-03" db="EMBL/GenBank/DDBJ databases">
        <title>Genome sequence of Lichtheimia ornata CBS 291.66.</title>
        <authorList>
            <person name="Mohabir J.T."/>
            <person name="Shea T.P."/>
            <person name="Kurbessoian T."/>
            <person name="Berby B."/>
            <person name="Fontaine J."/>
            <person name="Livny J."/>
            <person name="Gnirke A."/>
            <person name="Stajich J.E."/>
            <person name="Cuomo C.A."/>
        </authorList>
    </citation>
    <scope>NUCLEOTIDE SEQUENCE [LARGE SCALE GENOMIC DNA]</scope>
    <source>
        <strain evidence="2">CBS 291.66</strain>
    </source>
</reference>
<dbReference type="RefSeq" id="XP_058346408.1">
    <property type="nucleotide sequence ID" value="XM_058482841.1"/>
</dbReference>
<dbReference type="EMBL" id="JARTCD010000008">
    <property type="protein sequence ID" value="KAJ8661495.1"/>
    <property type="molecule type" value="Genomic_DNA"/>
</dbReference>
<evidence type="ECO:0000313" key="3">
    <source>
        <dbReference type="Proteomes" id="UP001234581"/>
    </source>
</evidence>
<dbReference type="GeneID" id="83210177"/>
<name>A0AAD7V9P5_9FUNG</name>
<sequence>MDSDNSDDEYGPVVAAWGDQAQHVNTPNDTNAAPAGWDTLLDPSFKIKTNGIGSGDLHRKGRNYKPVNEDEILRQRLKLPSTQPSNKKKRPPKAPSKPSSYHNFNAKEQHKRSIQSTTPSTSSMKRSQPHQQPPPPPPPTTTRPPPKVNNAWTQQSLVSEPFWEHPPPSSGQQNNKQQQQQQQQRTTTQSPSYATRTPSHPHPPATTTTTTTTASEYEPYGGMATSLKPDPRPQRPASMRPPPGLFRNAIHQLGDHISSPNHNKRPPGLSPIPVNPNLQHHPFKPASAATAAPKQQINPVVIRINIELESGNTVQVPVRLYDDPLALANEFSRSHNVTSPQVVMHLQKLFKDQQQLAIRKRHPTM</sequence>
<evidence type="ECO:0000313" key="2">
    <source>
        <dbReference type="EMBL" id="KAJ8661495.1"/>
    </source>
</evidence>
<organism evidence="2 3">
    <name type="scientific">Lichtheimia ornata</name>
    <dbReference type="NCBI Taxonomy" id="688661"/>
    <lineage>
        <taxon>Eukaryota</taxon>
        <taxon>Fungi</taxon>
        <taxon>Fungi incertae sedis</taxon>
        <taxon>Mucoromycota</taxon>
        <taxon>Mucoromycotina</taxon>
        <taxon>Mucoromycetes</taxon>
        <taxon>Mucorales</taxon>
        <taxon>Lichtheimiaceae</taxon>
        <taxon>Lichtheimia</taxon>
    </lineage>
</organism>
<comment type="caution">
    <text evidence="2">The sequence shown here is derived from an EMBL/GenBank/DDBJ whole genome shotgun (WGS) entry which is preliminary data.</text>
</comment>
<keyword evidence="3" id="KW-1185">Reference proteome</keyword>